<dbReference type="PIRSF" id="PIRSF038196">
    <property type="entry name" value="IFN_RF1/2"/>
    <property type="match status" value="1"/>
</dbReference>
<evidence type="ECO:0000256" key="13">
    <source>
        <dbReference type="PIRSR" id="PIRSR038196-2"/>
    </source>
</evidence>
<dbReference type="Gene3D" id="1.10.10.10">
    <property type="entry name" value="Winged helix-like DNA-binding domain superfamily/Winged helix DNA-binding domain"/>
    <property type="match status" value="1"/>
</dbReference>
<evidence type="ECO:0000259" key="15">
    <source>
        <dbReference type="PROSITE" id="PS51507"/>
    </source>
</evidence>
<feature type="modified residue" description="N6-acetyllysine" evidence="12">
    <location>
        <position position="75"/>
    </location>
</feature>
<feature type="region of interest" description="Disordered" evidence="14">
    <location>
        <begin position="165"/>
        <end position="227"/>
    </location>
</feature>
<dbReference type="InterPro" id="IPR036388">
    <property type="entry name" value="WH-like_DNA-bd_sf"/>
</dbReference>
<keyword evidence="8 11" id="KW-0010">Activator</keyword>
<dbReference type="PROSITE" id="PS00601">
    <property type="entry name" value="IRF_1"/>
    <property type="match status" value="1"/>
</dbReference>
<comment type="similarity">
    <text evidence="11">Belongs to the IRF family.</text>
</comment>
<keyword evidence="10 11" id="KW-0539">Nucleus</keyword>
<evidence type="ECO:0000256" key="7">
    <source>
        <dbReference type="ARBA" id="ARBA00023125"/>
    </source>
</evidence>
<reference evidence="17" key="1">
    <citation type="submission" date="2011-08" db="EMBL/GenBank/DDBJ databases">
        <title>The draft genome of Latimeria chalumnae.</title>
        <authorList>
            <person name="Di Palma F."/>
            <person name="Alfoldi J."/>
            <person name="Johnson J."/>
            <person name="Berlin A."/>
            <person name="Gnerre S."/>
            <person name="Jaffe D."/>
            <person name="MacCallum I."/>
            <person name="Young S."/>
            <person name="Walker B.J."/>
            <person name="Lander E."/>
            <person name="Lindblad-Toh K."/>
        </authorList>
    </citation>
    <scope>NUCLEOTIDE SEQUENCE [LARGE SCALE GENOMIC DNA]</scope>
    <source>
        <strain evidence="17">Wild caught</strain>
    </source>
</reference>
<accession>H2ZWF7</accession>
<keyword evidence="6 11" id="KW-0805">Transcription regulation</keyword>
<dbReference type="EMBL" id="AFYH01180508">
    <property type="status" value="NOT_ANNOTATED_CDS"/>
    <property type="molecule type" value="Genomic_DNA"/>
</dbReference>
<feature type="modified residue" description="N6-acetyllysine" evidence="12">
    <location>
        <position position="78"/>
    </location>
</feature>
<dbReference type="STRING" id="7897.ENSLACP00000001728"/>
<dbReference type="Ensembl" id="ENSLACT00000001741.1">
    <property type="protein sequence ID" value="ENSLACP00000001728.1"/>
    <property type="gene ID" value="ENSLACG00000001546.1"/>
</dbReference>
<comment type="subcellular location">
    <subcellularLocation>
        <location evidence="2">Cytoplasm</location>
    </subcellularLocation>
    <subcellularLocation>
        <location evidence="1 11">Nucleus</location>
    </subcellularLocation>
</comment>
<gene>
    <name evidence="16" type="primary">IRF1</name>
</gene>
<organism evidence="16 17">
    <name type="scientific">Latimeria chalumnae</name>
    <name type="common">Coelacanth</name>
    <dbReference type="NCBI Taxonomy" id="7897"/>
    <lineage>
        <taxon>Eukaryota</taxon>
        <taxon>Metazoa</taxon>
        <taxon>Chordata</taxon>
        <taxon>Craniata</taxon>
        <taxon>Vertebrata</taxon>
        <taxon>Euteleostomi</taxon>
        <taxon>Coelacanthiformes</taxon>
        <taxon>Coelacanthidae</taxon>
        <taxon>Latimeria</taxon>
    </lineage>
</organism>
<evidence type="ECO:0000256" key="4">
    <source>
        <dbReference type="ARBA" id="ARBA00022499"/>
    </source>
</evidence>
<evidence type="ECO:0000256" key="9">
    <source>
        <dbReference type="ARBA" id="ARBA00023163"/>
    </source>
</evidence>
<dbReference type="CDD" id="cd00103">
    <property type="entry name" value="IRF"/>
    <property type="match status" value="1"/>
</dbReference>
<evidence type="ECO:0000256" key="11">
    <source>
        <dbReference type="PIRNR" id="PIRNR038196"/>
    </source>
</evidence>
<evidence type="ECO:0000313" key="17">
    <source>
        <dbReference type="Proteomes" id="UP000008672"/>
    </source>
</evidence>
<dbReference type="AlphaFoldDB" id="H2ZWF7"/>
<dbReference type="PANTHER" id="PTHR11949">
    <property type="entry name" value="INTERFERON REGULATORY FACTOR"/>
    <property type="match status" value="1"/>
</dbReference>
<keyword evidence="3" id="KW-0963">Cytoplasm</keyword>
<evidence type="ECO:0000256" key="10">
    <source>
        <dbReference type="ARBA" id="ARBA00023242"/>
    </source>
</evidence>
<reference evidence="16" key="3">
    <citation type="submission" date="2025-09" db="UniProtKB">
        <authorList>
            <consortium name="Ensembl"/>
        </authorList>
    </citation>
    <scope>IDENTIFICATION</scope>
</reference>
<dbReference type="GO" id="GO:0000981">
    <property type="term" value="F:DNA-binding transcription factor activity, RNA polymerase II-specific"/>
    <property type="evidence" value="ECO:0007669"/>
    <property type="project" value="TreeGrafter"/>
</dbReference>
<evidence type="ECO:0000256" key="3">
    <source>
        <dbReference type="ARBA" id="ARBA00022490"/>
    </source>
</evidence>
<dbReference type="GO" id="GO:0005737">
    <property type="term" value="C:cytoplasm"/>
    <property type="evidence" value="ECO:0007669"/>
    <property type="project" value="UniProtKB-SubCell"/>
</dbReference>
<evidence type="ECO:0000256" key="8">
    <source>
        <dbReference type="ARBA" id="ARBA00023159"/>
    </source>
</evidence>
<evidence type="ECO:0000256" key="12">
    <source>
        <dbReference type="PIRSR" id="PIRSR038196-1"/>
    </source>
</evidence>
<dbReference type="Pfam" id="PF00605">
    <property type="entry name" value="IRF"/>
    <property type="match status" value="1"/>
</dbReference>
<dbReference type="FunFam" id="1.10.10.10:FF:000065">
    <property type="entry name" value="Interferon regulatory factor"/>
    <property type="match status" value="1"/>
</dbReference>
<name>H2ZWF7_LATCH</name>
<dbReference type="Proteomes" id="UP000008672">
    <property type="component" value="Unassembled WGS sequence"/>
</dbReference>
<dbReference type="InterPro" id="IPR036390">
    <property type="entry name" value="WH_DNA-bd_sf"/>
</dbReference>
<dbReference type="InterPro" id="IPR017431">
    <property type="entry name" value="IRF1/IRF2"/>
</dbReference>
<dbReference type="InParanoid" id="H2ZWF7"/>
<dbReference type="PANTHER" id="PTHR11949:SF3">
    <property type="entry name" value="INTERFERON REGULATORY FACTOR 1"/>
    <property type="match status" value="1"/>
</dbReference>
<dbReference type="FunCoup" id="H2ZWF7">
    <property type="interactions" value="1957"/>
</dbReference>
<dbReference type="eggNOG" id="ENOG502QVVN">
    <property type="taxonomic scope" value="Eukaryota"/>
</dbReference>
<feature type="domain" description="IRF tryptophan pentad repeat" evidence="15">
    <location>
        <begin position="5"/>
        <end position="113"/>
    </location>
</feature>
<keyword evidence="5" id="KW-0832">Ubl conjugation</keyword>
<proteinExistence type="inferred from homology"/>
<evidence type="ECO:0000256" key="2">
    <source>
        <dbReference type="ARBA" id="ARBA00004496"/>
    </source>
</evidence>
<dbReference type="GO" id="GO:0005634">
    <property type="term" value="C:nucleus"/>
    <property type="evidence" value="ECO:0007669"/>
    <property type="project" value="UniProtKB-SubCell"/>
</dbReference>
<dbReference type="Bgee" id="ENSLACG00000001546">
    <property type="expression patterns" value="Expressed in pelvic fin and 2 other cell types or tissues"/>
</dbReference>
<feature type="compositionally biased region" description="Polar residues" evidence="14">
    <location>
        <begin position="165"/>
        <end position="183"/>
    </location>
</feature>
<evidence type="ECO:0000256" key="6">
    <source>
        <dbReference type="ARBA" id="ARBA00023015"/>
    </source>
</evidence>
<sequence>MPTTRMRMRPWLELQINSNAIPGLKWINKEKKIFQIPWKHAARHGWDMDKDACLFRNWAEHTGRYKPGEQDADPKTWKANFRCAMNSLPDIEEVKDKSINKGSSAVRVYRMLAPLGKDQRKAKKSKLCKENKNRNKKKNNCIVNVKVEANDSTFSCLPNDHNSYTAQHNSSAPETEVGSSVNSGARPVPVKTQNNEWESPVEITPTDSTNNLYQFQVSPPRETDTGMEEEDIDLQKAIEMMQQWQQNSVDGKCFLFNETGTLAS</sequence>
<dbReference type="InterPro" id="IPR019817">
    <property type="entry name" value="Interferon_reg_fac_CS"/>
</dbReference>
<dbReference type="GeneTree" id="ENSGT00940000156288"/>
<evidence type="ECO:0000313" key="16">
    <source>
        <dbReference type="Ensembl" id="ENSLACP00000001728.1"/>
    </source>
</evidence>
<dbReference type="HOGENOM" id="CLU_056386_1_0_1"/>
<keyword evidence="17" id="KW-1185">Reference proteome</keyword>
<dbReference type="EMBL" id="AFYH01180507">
    <property type="status" value="NOT_ANNOTATED_CDS"/>
    <property type="molecule type" value="Genomic_DNA"/>
</dbReference>
<dbReference type="SMART" id="SM00348">
    <property type="entry name" value="IRF"/>
    <property type="match status" value="1"/>
</dbReference>
<keyword evidence="9 11" id="KW-0804">Transcription</keyword>
<dbReference type="SUPFAM" id="SSF46785">
    <property type="entry name" value="Winged helix' DNA-binding domain"/>
    <property type="match status" value="1"/>
</dbReference>
<keyword evidence="4" id="KW-1017">Isopeptide bond</keyword>
<keyword evidence="7 11" id="KW-0238">DNA-binding</keyword>
<evidence type="ECO:0000256" key="14">
    <source>
        <dbReference type="SAM" id="MobiDB-lite"/>
    </source>
</evidence>
<feature type="compositionally biased region" description="Polar residues" evidence="14">
    <location>
        <begin position="205"/>
        <end position="217"/>
    </location>
</feature>
<dbReference type="OMA" id="MEISMAD"/>
<dbReference type="InterPro" id="IPR001346">
    <property type="entry name" value="Interferon_reg_fact_DNA-bd_dom"/>
</dbReference>
<dbReference type="GO" id="GO:0000978">
    <property type="term" value="F:RNA polymerase II cis-regulatory region sequence-specific DNA binding"/>
    <property type="evidence" value="ECO:0007669"/>
    <property type="project" value="TreeGrafter"/>
</dbReference>
<evidence type="ECO:0000256" key="5">
    <source>
        <dbReference type="ARBA" id="ARBA00022843"/>
    </source>
</evidence>
<protein>
    <recommendedName>
        <fullName evidence="11">Interferon regulatory factor</fullName>
    </recommendedName>
</protein>
<evidence type="ECO:0000256" key="1">
    <source>
        <dbReference type="ARBA" id="ARBA00004123"/>
    </source>
</evidence>
<dbReference type="GO" id="GO:0002376">
    <property type="term" value="P:immune system process"/>
    <property type="evidence" value="ECO:0007669"/>
    <property type="project" value="TreeGrafter"/>
</dbReference>
<dbReference type="PROSITE" id="PS51507">
    <property type="entry name" value="IRF_2"/>
    <property type="match status" value="1"/>
</dbReference>
<reference evidence="16" key="2">
    <citation type="submission" date="2025-08" db="UniProtKB">
        <authorList>
            <consortium name="Ensembl"/>
        </authorList>
    </citation>
    <scope>IDENTIFICATION</scope>
</reference>
<dbReference type="PRINTS" id="PR00267">
    <property type="entry name" value="INTFRNREGFCT"/>
</dbReference>
<feature type="cross-link" description="Glycyl lysine isopeptide (Lys-Gly) (interchain with G-Cter in SUMO2)" evidence="13">
    <location>
        <position position="252"/>
    </location>
</feature>